<accession>A0ABV9D6K8</accession>
<keyword evidence="1" id="KW-0119">Carbohydrate metabolism</keyword>
<evidence type="ECO:0000313" key="3">
    <source>
        <dbReference type="EMBL" id="MFC4554257.1"/>
    </source>
</evidence>
<reference evidence="4" key="1">
    <citation type="journal article" date="2019" name="Int. J. Syst. Evol. Microbiol.">
        <title>The Global Catalogue of Microorganisms (GCM) 10K type strain sequencing project: providing services to taxonomists for standard genome sequencing and annotation.</title>
        <authorList>
            <consortium name="The Broad Institute Genomics Platform"/>
            <consortium name="The Broad Institute Genome Sequencing Center for Infectious Disease"/>
            <person name="Wu L."/>
            <person name="Ma J."/>
        </authorList>
    </citation>
    <scope>NUCLEOTIDE SEQUENCE [LARGE SCALE GENOMIC DNA]</scope>
    <source>
        <strain evidence="4">JCM 3369</strain>
    </source>
</reference>
<keyword evidence="3" id="KW-0413">Isomerase</keyword>
<dbReference type="InterPro" id="IPR036237">
    <property type="entry name" value="Xyl_isomerase-like_sf"/>
</dbReference>
<dbReference type="PANTHER" id="PTHR12110">
    <property type="entry name" value="HYDROXYPYRUVATE ISOMERASE"/>
    <property type="match status" value="1"/>
</dbReference>
<name>A0ABV9D6K8_9MICO</name>
<dbReference type="RefSeq" id="WP_206515489.1">
    <property type="nucleotide sequence ID" value="NZ_CP033325.1"/>
</dbReference>
<dbReference type="Pfam" id="PF01261">
    <property type="entry name" value="AP_endonuc_2"/>
    <property type="match status" value="1"/>
</dbReference>
<keyword evidence="4" id="KW-1185">Reference proteome</keyword>
<proteinExistence type="predicted"/>
<dbReference type="InterPro" id="IPR050312">
    <property type="entry name" value="IolE/XylAMocC-like"/>
</dbReference>
<comment type="caution">
    <text evidence="3">The sequence shown here is derived from an EMBL/GenBank/DDBJ whole genome shotgun (WGS) entry which is preliminary data.</text>
</comment>
<dbReference type="PANTHER" id="PTHR12110:SF47">
    <property type="match status" value="1"/>
</dbReference>
<dbReference type="GO" id="GO:0016853">
    <property type="term" value="F:isomerase activity"/>
    <property type="evidence" value="ECO:0007669"/>
    <property type="project" value="UniProtKB-KW"/>
</dbReference>
<dbReference type="SUPFAM" id="SSF51658">
    <property type="entry name" value="Xylose isomerase-like"/>
    <property type="match status" value="1"/>
</dbReference>
<evidence type="ECO:0000313" key="4">
    <source>
        <dbReference type="Proteomes" id="UP001595955"/>
    </source>
</evidence>
<feature type="domain" description="Xylose isomerase-like TIM barrel" evidence="2">
    <location>
        <begin position="22"/>
        <end position="261"/>
    </location>
</feature>
<organism evidence="3 4">
    <name type="scientific">Georgenia faecalis</name>
    <dbReference type="NCBI Taxonomy" id="2483799"/>
    <lineage>
        <taxon>Bacteria</taxon>
        <taxon>Bacillati</taxon>
        <taxon>Actinomycetota</taxon>
        <taxon>Actinomycetes</taxon>
        <taxon>Micrococcales</taxon>
        <taxon>Bogoriellaceae</taxon>
        <taxon>Georgenia</taxon>
    </lineage>
</organism>
<evidence type="ECO:0000259" key="2">
    <source>
        <dbReference type="Pfam" id="PF01261"/>
    </source>
</evidence>
<dbReference type="Proteomes" id="UP001595955">
    <property type="component" value="Unassembled WGS sequence"/>
</dbReference>
<sequence length="269" mass="29248">MSGTSVALSTSSCYPEGVASAFEQAARLGYDGVEVMVWREPATQDVDALRDLVQTHQVPVLSVHAPTLLLTQRVWGRQPWGKVDRSVEMAQALGAPVIVVHPPFRWQTRYARGFVDGVAARQRETDVKISIENMFPWKARAQDDGRAVKERAAYLPHWNPVPLDYANVTLDLSHAGISGLDALAAARALGPRLAHVHLTDSTGSNRDEHLVPGRGTQPCAELLAELGPLGFTGSVAVEVTTRRLTPQEREEALAGSLTFARQHLGARTP</sequence>
<evidence type="ECO:0000256" key="1">
    <source>
        <dbReference type="ARBA" id="ARBA00023277"/>
    </source>
</evidence>
<dbReference type="Gene3D" id="3.20.20.150">
    <property type="entry name" value="Divalent-metal-dependent TIM barrel enzymes"/>
    <property type="match status" value="1"/>
</dbReference>
<dbReference type="EMBL" id="JBHSGF010000002">
    <property type="protein sequence ID" value="MFC4554257.1"/>
    <property type="molecule type" value="Genomic_DNA"/>
</dbReference>
<protein>
    <submittedName>
        <fullName evidence="3">Sugar phosphate isomerase/epimerase family protein</fullName>
    </submittedName>
</protein>
<dbReference type="InterPro" id="IPR013022">
    <property type="entry name" value="Xyl_isomerase-like_TIM-brl"/>
</dbReference>
<gene>
    <name evidence="3" type="ORF">ACFO3F_03265</name>
</gene>